<accession>A0ACC0DEI9</accession>
<organism evidence="1 2">
    <name type="scientific">Hypoxylon rubiginosum</name>
    <dbReference type="NCBI Taxonomy" id="110542"/>
    <lineage>
        <taxon>Eukaryota</taxon>
        <taxon>Fungi</taxon>
        <taxon>Dikarya</taxon>
        <taxon>Ascomycota</taxon>
        <taxon>Pezizomycotina</taxon>
        <taxon>Sordariomycetes</taxon>
        <taxon>Xylariomycetidae</taxon>
        <taxon>Xylariales</taxon>
        <taxon>Hypoxylaceae</taxon>
        <taxon>Hypoxylon</taxon>
    </lineage>
</organism>
<evidence type="ECO:0000313" key="2">
    <source>
        <dbReference type="Proteomes" id="UP001497680"/>
    </source>
</evidence>
<keyword evidence="2" id="KW-1185">Reference proteome</keyword>
<evidence type="ECO:0000313" key="1">
    <source>
        <dbReference type="EMBL" id="KAI6091232.1"/>
    </source>
</evidence>
<gene>
    <name evidence="1" type="ORF">F4821DRAFT_255048</name>
</gene>
<comment type="caution">
    <text evidence="1">The sequence shown here is derived from an EMBL/GenBank/DDBJ whole genome shotgun (WGS) entry which is preliminary data.</text>
</comment>
<reference evidence="1 2" key="1">
    <citation type="journal article" date="2022" name="New Phytol.">
        <title>Ecological generalism drives hyperdiversity of secondary metabolite gene clusters in xylarialean endophytes.</title>
        <authorList>
            <person name="Franco M.E.E."/>
            <person name="Wisecaver J.H."/>
            <person name="Arnold A.E."/>
            <person name="Ju Y.M."/>
            <person name="Slot J.C."/>
            <person name="Ahrendt S."/>
            <person name="Moore L.P."/>
            <person name="Eastman K.E."/>
            <person name="Scott K."/>
            <person name="Konkel Z."/>
            <person name="Mondo S.J."/>
            <person name="Kuo A."/>
            <person name="Hayes R.D."/>
            <person name="Haridas S."/>
            <person name="Andreopoulos B."/>
            <person name="Riley R."/>
            <person name="LaButti K."/>
            <person name="Pangilinan J."/>
            <person name="Lipzen A."/>
            <person name="Amirebrahimi M."/>
            <person name="Yan J."/>
            <person name="Adam C."/>
            <person name="Keymanesh K."/>
            <person name="Ng V."/>
            <person name="Louie K."/>
            <person name="Northen T."/>
            <person name="Drula E."/>
            <person name="Henrissat B."/>
            <person name="Hsieh H.M."/>
            <person name="Youens-Clark K."/>
            <person name="Lutzoni F."/>
            <person name="Miadlikowska J."/>
            <person name="Eastwood D.C."/>
            <person name="Hamelin R.C."/>
            <person name="Grigoriev I.V."/>
            <person name="U'Ren J.M."/>
        </authorList>
    </citation>
    <scope>NUCLEOTIDE SEQUENCE [LARGE SCALE GENOMIC DNA]</scope>
    <source>
        <strain evidence="1 2">ER1909</strain>
    </source>
</reference>
<sequence>MLNRLFQVLALASLATAADPNYEQLFRPFVSPETEIATFSEADFAEVASPRWSTWHAPTFQAAIKPVYEADIQSIVRIAARNHIPFLATLNGHGGNDNYGRVQNALNINLGHFNSVTVDPVHNKLTVGGGVTFGEIAEPLAKAGKEIQTGNAVCVGMVGATIGGGIGTLQGIHGLVLDSLLSVTMVDAKGDMVIASKTVNPDLFWAIRGAGANFGIITSATYQIHDQTNDGNVIIANYPFPVSASRSAWEFVQSYDENIPAPLVLIPSIRYNHTTEEVILQVSVIYYGPMADAQPYLDQVEALNPISSTVETVTQQELKAIFSEGACDRGNRHNVYTVGIKKTDPDTMEEALQEMTEFFETHPTYNGSLAIQRYGSQAMLAVPDEETSYPWREINAYVLFDNIYTDPALDADVDDLSRSLRTKFEATSGFKDPQIYLNYAHGDEPLNQVYGASKLPKLRALKKLWDPQHLFGAGYPIDY</sequence>
<dbReference type="EMBL" id="MU394287">
    <property type="protein sequence ID" value="KAI6091232.1"/>
    <property type="molecule type" value="Genomic_DNA"/>
</dbReference>
<dbReference type="Proteomes" id="UP001497680">
    <property type="component" value="Unassembled WGS sequence"/>
</dbReference>
<protein>
    <submittedName>
        <fullName evidence="1">Uncharacterized protein</fullName>
    </submittedName>
</protein>
<name>A0ACC0DEI9_9PEZI</name>
<proteinExistence type="predicted"/>